<dbReference type="EMBL" id="JARJCM010000224">
    <property type="protein sequence ID" value="KAJ7021733.1"/>
    <property type="molecule type" value="Genomic_DNA"/>
</dbReference>
<dbReference type="Proteomes" id="UP001218188">
    <property type="component" value="Unassembled WGS sequence"/>
</dbReference>
<evidence type="ECO:0000313" key="3">
    <source>
        <dbReference type="Proteomes" id="UP001218188"/>
    </source>
</evidence>
<proteinExistence type="predicted"/>
<reference evidence="2" key="1">
    <citation type="submission" date="2023-03" db="EMBL/GenBank/DDBJ databases">
        <title>Massive genome expansion in bonnet fungi (Mycena s.s.) driven by repeated elements and novel gene families across ecological guilds.</title>
        <authorList>
            <consortium name="Lawrence Berkeley National Laboratory"/>
            <person name="Harder C.B."/>
            <person name="Miyauchi S."/>
            <person name="Viragh M."/>
            <person name="Kuo A."/>
            <person name="Thoen E."/>
            <person name="Andreopoulos B."/>
            <person name="Lu D."/>
            <person name="Skrede I."/>
            <person name="Drula E."/>
            <person name="Henrissat B."/>
            <person name="Morin E."/>
            <person name="Kohler A."/>
            <person name="Barry K."/>
            <person name="LaButti K."/>
            <person name="Morin E."/>
            <person name="Salamov A."/>
            <person name="Lipzen A."/>
            <person name="Mereny Z."/>
            <person name="Hegedus B."/>
            <person name="Baldrian P."/>
            <person name="Stursova M."/>
            <person name="Weitz H."/>
            <person name="Taylor A."/>
            <person name="Grigoriev I.V."/>
            <person name="Nagy L.G."/>
            <person name="Martin F."/>
            <person name="Kauserud H."/>
        </authorList>
    </citation>
    <scope>NUCLEOTIDE SEQUENCE</scope>
    <source>
        <strain evidence="2">CBHHK200</strain>
    </source>
</reference>
<evidence type="ECO:0000256" key="1">
    <source>
        <dbReference type="SAM" id="MobiDB-lite"/>
    </source>
</evidence>
<dbReference type="AlphaFoldDB" id="A0AAD6S5W2"/>
<gene>
    <name evidence="2" type="ORF">C8F04DRAFT_1241150</name>
</gene>
<feature type="region of interest" description="Disordered" evidence="1">
    <location>
        <begin position="175"/>
        <end position="281"/>
    </location>
</feature>
<comment type="caution">
    <text evidence="2">The sequence shown here is derived from an EMBL/GenBank/DDBJ whole genome shotgun (WGS) entry which is preliminary data.</text>
</comment>
<protein>
    <submittedName>
        <fullName evidence="2">Uncharacterized protein</fullName>
    </submittedName>
</protein>
<organism evidence="2 3">
    <name type="scientific">Mycena alexandri</name>
    <dbReference type="NCBI Taxonomy" id="1745969"/>
    <lineage>
        <taxon>Eukaryota</taxon>
        <taxon>Fungi</taxon>
        <taxon>Dikarya</taxon>
        <taxon>Basidiomycota</taxon>
        <taxon>Agaricomycotina</taxon>
        <taxon>Agaricomycetes</taxon>
        <taxon>Agaricomycetidae</taxon>
        <taxon>Agaricales</taxon>
        <taxon>Marasmiineae</taxon>
        <taxon>Mycenaceae</taxon>
        <taxon>Mycena</taxon>
    </lineage>
</organism>
<evidence type="ECO:0000313" key="2">
    <source>
        <dbReference type="EMBL" id="KAJ7021733.1"/>
    </source>
</evidence>
<feature type="compositionally biased region" description="Low complexity" evidence="1">
    <location>
        <begin position="218"/>
        <end position="231"/>
    </location>
</feature>
<accession>A0AAD6S5W2</accession>
<keyword evidence="3" id="KW-1185">Reference proteome</keyword>
<name>A0AAD6S5W2_9AGAR</name>
<sequence length="281" mass="30661">MAVTRETRRLFGRRYAPEASRNVRHAAVLRKALELQPDKVLQDRFGFSSNKLTVVMGTNFTENKLGTIQMSTNVNGRAVPTNTPTPPPEARAALADYLGVYDLLFKKKGNDYAVRHAAAWPLMQAAEQNWDTFAVAYRATNGMGPRPDWALEPLPGLQRVTLALPATAALVPIIGPTPAQTPPPRGHRRYANFPSLPSPPTSSPASSPTPASPPPTSSPARSSSAGPSSSPDIIDLTHIDDDEPRARPAHKRKFVHLGTIELTDDEEDEDARPRKKAKFTH</sequence>